<organism evidence="1 2">
    <name type="scientific">Candidatus Segetimicrobium genomatis</name>
    <dbReference type="NCBI Taxonomy" id="2569760"/>
    <lineage>
        <taxon>Bacteria</taxon>
        <taxon>Bacillati</taxon>
        <taxon>Candidatus Sysuimicrobiota</taxon>
        <taxon>Candidatus Sysuimicrobiia</taxon>
        <taxon>Candidatus Sysuimicrobiales</taxon>
        <taxon>Candidatus Segetimicrobiaceae</taxon>
        <taxon>Candidatus Segetimicrobium</taxon>
    </lineage>
</organism>
<proteinExistence type="predicted"/>
<dbReference type="SUPFAM" id="SSF54593">
    <property type="entry name" value="Glyoxalase/Bleomycin resistance protein/Dihydroxybiphenyl dioxygenase"/>
    <property type="match status" value="1"/>
</dbReference>
<sequence length="129" mass="14507">MFLSLDFLYVPSRPPGPVVAYYTDVLGGTLMFRIKEMGTEVAAVKLSDVGPLVLLAEHLEGSLPILIYRVENLQRAMGEMERRKWKRGEVFEIPQGPCCTFTAEGGQRLAIYELTRAGVIEHFMGRFDP</sequence>
<dbReference type="InterPro" id="IPR029068">
    <property type="entry name" value="Glyas_Bleomycin-R_OHBP_Dase"/>
</dbReference>
<reference evidence="1 2" key="1">
    <citation type="journal article" date="2019" name="Nat. Microbiol.">
        <title>Mediterranean grassland soil C-N compound turnover is dependent on rainfall and depth, and is mediated by genomically divergent microorganisms.</title>
        <authorList>
            <person name="Diamond S."/>
            <person name="Andeer P.F."/>
            <person name="Li Z."/>
            <person name="Crits-Christoph A."/>
            <person name="Burstein D."/>
            <person name="Anantharaman K."/>
            <person name="Lane K.R."/>
            <person name="Thomas B.C."/>
            <person name="Pan C."/>
            <person name="Northen T.R."/>
            <person name="Banfield J.F."/>
        </authorList>
    </citation>
    <scope>NUCLEOTIDE SEQUENCE [LARGE SCALE GENOMIC DNA]</scope>
    <source>
        <strain evidence="1">NP_1</strain>
    </source>
</reference>
<evidence type="ECO:0000313" key="1">
    <source>
        <dbReference type="EMBL" id="TMJ07003.1"/>
    </source>
</evidence>
<dbReference type="EMBL" id="VBAI01000298">
    <property type="protein sequence ID" value="TMJ07003.1"/>
    <property type="molecule type" value="Genomic_DNA"/>
</dbReference>
<dbReference type="Proteomes" id="UP000315217">
    <property type="component" value="Unassembled WGS sequence"/>
</dbReference>
<protein>
    <recommendedName>
        <fullName evidence="3">VOC family protein</fullName>
    </recommendedName>
</protein>
<dbReference type="AlphaFoldDB" id="A0A537LG66"/>
<evidence type="ECO:0008006" key="3">
    <source>
        <dbReference type="Google" id="ProtNLM"/>
    </source>
</evidence>
<comment type="caution">
    <text evidence="1">The sequence shown here is derived from an EMBL/GenBank/DDBJ whole genome shotgun (WGS) entry which is preliminary data.</text>
</comment>
<name>A0A537LG66_9BACT</name>
<gene>
    <name evidence="1" type="ORF">E6G98_13995</name>
</gene>
<accession>A0A537LG66</accession>
<evidence type="ECO:0000313" key="2">
    <source>
        <dbReference type="Proteomes" id="UP000315217"/>
    </source>
</evidence>